<gene>
    <name evidence="2" type="ORF">B1756_12325</name>
</gene>
<dbReference type="Proteomes" id="UP000250088">
    <property type="component" value="Chromosome"/>
</dbReference>
<evidence type="ECO:0008006" key="4">
    <source>
        <dbReference type="Google" id="ProtNLM"/>
    </source>
</evidence>
<accession>A0A2Z2HXP2</accession>
<protein>
    <recommendedName>
        <fullName evidence="4">Antitoxin</fullName>
    </recommendedName>
</protein>
<keyword evidence="1" id="KW-1277">Toxin-antitoxin system</keyword>
<sequence length="84" mass="9520">MGNKTISLRAETYRRLERAKRGDESFSDVVDRLLVDDENPFREFVGFVDEDELDTVRHESSTFRAEMNTRFADGGDGGDDGSGR</sequence>
<evidence type="ECO:0000256" key="1">
    <source>
        <dbReference type="ARBA" id="ARBA00022649"/>
    </source>
</evidence>
<dbReference type="KEGG" id="naj:B1756_12325"/>
<organism evidence="2 3">
    <name type="scientific">Natrarchaeobaculum aegyptiacum</name>
    <dbReference type="NCBI Taxonomy" id="745377"/>
    <lineage>
        <taxon>Archaea</taxon>
        <taxon>Methanobacteriati</taxon>
        <taxon>Methanobacteriota</taxon>
        <taxon>Stenosarchaea group</taxon>
        <taxon>Halobacteria</taxon>
        <taxon>Halobacteriales</taxon>
        <taxon>Natrialbaceae</taxon>
        <taxon>Natrarchaeobaculum</taxon>
    </lineage>
</organism>
<dbReference type="EMBL" id="CP019893">
    <property type="protein sequence ID" value="ARS90437.1"/>
    <property type="molecule type" value="Genomic_DNA"/>
</dbReference>
<reference evidence="3" key="1">
    <citation type="submission" date="2017-02" db="EMBL/GenBank/DDBJ databases">
        <title>Natronthermophilus aegyptiacus gen. nov.,sp. nov., an aerobic, extremely halophilic alkalithermophilic archaeon isolated from the athalassohaline Wadi An Natrun, Egypt.</title>
        <authorList>
            <person name="Zhao B."/>
        </authorList>
    </citation>
    <scope>NUCLEOTIDE SEQUENCE [LARGE SCALE GENOMIC DNA]</scope>
    <source>
        <strain evidence="3">JW/NM-HA 15</strain>
    </source>
</reference>
<dbReference type="InterPro" id="IPR003847">
    <property type="entry name" value="Put_antitoxin"/>
</dbReference>
<evidence type="ECO:0000313" key="2">
    <source>
        <dbReference type="EMBL" id="ARS90437.1"/>
    </source>
</evidence>
<name>A0A2Z2HXP2_9EURY</name>
<proteinExistence type="predicted"/>
<dbReference type="GeneID" id="32894876"/>
<evidence type="ECO:0000313" key="3">
    <source>
        <dbReference type="Proteomes" id="UP000250088"/>
    </source>
</evidence>
<dbReference type="AlphaFoldDB" id="A0A2Z2HXP2"/>
<keyword evidence="3" id="KW-1185">Reference proteome</keyword>
<dbReference type="RefSeq" id="WP_086888809.1">
    <property type="nucleotide sequence ID" value="NZ_CP019893.1"/>
</dbReference>
<dbReference type="Pfam" id="PF02697">
    <property type="entry name" value="VAPB_antitox"/>
    <property type="match status" value="1"/>
</dbReference>
<dbReference type="OrthoDB" id="9187at2157"/>